<evidence type="ECO:0000313" key="2">
    <source>
        <dbReference type="Proteomes" id="UP000233440"/>
    </source>
</evidence>
<protein>
    <submittedName>
        <fullName evidence="1">Restriction endonuclease</fullName>
    </submittedName>
</protein>
<keyword evidence="1" id="KW-0255">Endonuclease</keyword>
<dbReference type="Proteomes" id="UP000233440">
    <property type="component" value="Unassembled WGS sequence"/>
</dbReference>
<reference evidence="1 2" key="1">
    <citation type="submission" date="2017-11" db="EMBL/GenBank/DDBJ databases">
        <title>Bacillus camelliae sp. nov., isolated from pu'er tea.</title>
        <authorList>
            <person name="Niu L."/>
        </authorList>
    </citation>
    <scope>NUCLEOTIDE SEQUENCE [LARGE SCALE GENOMIC DNA]</scope>
    <source>
        <strain evidence="1 2">7578-1</strain>
    </source>
</reference>
<dbReference type="OrthoDB" id="2081270at2"/>
<dbReference type="AlphaFoldDB" id="A0A2N3LH08"/>
<keyword evidence="1" id="KW-0378">Hydrolase</keyword>
<dbReference type="EMBL" id="PIQO01000014">
    <property type="protein sequence ID" value="PKR83886.1"/>
    <property type="molecule type" value="Genomic_DNA"/>
</dbReference>
<keyword evidence="2" id="KW-1185">Reference proteome</keyword>
<evidence type="ECO:0000313" key="1">
    <source>
        <dbReference type="EMBL" id="PKR83886.1"/>
    </source>
</evidence>
<dbReference type="RefSeq" id="WP_101355339.1">
    <property type="nucleotide sequence ID" value="NZ_PIQO01000014.1"/>
</dbReference>
<accession>A0A2N3LH08</accession>
<organism evidence="1 2">
    <name type="scientific">Heyndrickxia camelliae</name>
    <dbReference type="NCBI Taxonomy" id="1707093"/>
    <lineage>
        <taxon>Bacteria</taxon>
        <taxon>Bacillati</taxon>
        <taxon>Bacillota</taxon>
        <taxon>Bacilli</taxon>
        <taxon>Bacillales</taxon>
        <taxon>Bacillaceae</taxon>
        <taxon>Heyndrickxia</taxon>
    </lineage>
</organism>
<keyword evidence="1" id="KW-0540">Nuclease</keyword>
<gene>
    <name evidence="1" type="ORF">CWO92_16650</name>
</gene>
<dbReference type="GO" id="GO:0004519">
    <property type="term" value="F:endonuclease activity"/>
    <property type="evidence" value="ECO:0007669"/>
    <property type="project" value="UniProtKB-KW"/>
</dbReference>
<proteinExistence type="predicted"/>
<comment type="caution">
    <text evidence="1">The sequence shown here is derived from an EMBL/GenBank/DDBJ whole genome shotgun (WGS) entry which is preliminary data.</text>
</comment>
<sequence>MSVTNNEQSILKLANNLVNNISESELSIYDEITVGDPNYWIPSRELELLLNEKLCGIDLGSYPNRTRSKIVKQLVCKAIGYPCPSSFKKTKPRFPGQNFDVATQKSNNFQPVNESISPSRRYVLIRPSKDNIIQKVRVVPGTMLAALDTTGKLTVKHQATLHINQNTATELVSQEDTNVLKPLVSSTVSIPSIVSPIDYPSRDCIMSIQTIYEKLKTVVGKSFNDAGIDQERNRGAQLHNLVCQSLGYSSYKDDGRFPDLTHQLLEVKLQTSPTIDLGLDVPSSIEKLELPQIDGVNIRVCDVRYAIFYGSIEDGKVTITNFYLTTGEDFFSRFPQTQGNVQNTKLQIWLKKDFFD</sequence>
<name>A0A2N3LH08_9BACI</name>